<dbReference type="eggNOG" id="COG1246">
    <property type="taxonomic scope" value="Bacteria"/>
</dbReference>
<dbReference type="InterPro" id="IPR016181">
    <property type="entry name" value="Acyl_CoA_acyltransferase"/>
</dbReference>
<protein>
    <submittedName>
        <fullName evidence="2">Acetyltransferase, N-acetylglutamate synthase</fullName>
    </submittedName>
</protein>
<dbReference type="InterPro" id="IPR000182">
    <property type="entry name" value="GNAT_dom"/>
</dbReference>
<proteinExistence type="predicted"/>
<dbReference type="AlphaFoldDB" id="K9WCM2"/>
<dbReference type="EMBL" id="CP003630">
    <property type="protein sequence ID" value="AFZ17988.1"/>
    <property type="molecule type" value="Genomic_DNA"/>
</dbReference>
<evidence type="ECO:0000313" key="2">
    <source>
        <dbReference type="EMBL" id="AFZ17988.1"/>
    </source>
</evidence>
<evidence type="ECO:0000259" key="1">
    <source>
        <dbReference type="PROSITE" id="PS51186"/>
    </source>
</evidence>
<reference evidence="2 3" key="1">
    <citation type="submission" date="2012-06" db="EMBL/GenBank/DDBJ databases">
        <title>Finished chromosome of genome of Microcoleus sp. PCC 7113.</title>
        <authorList>
            <consortium name="US DOE Joint Genome Institute"/>
            <person name="Gugger M."/>
            <person name="Coursin T."/>
            <person name="Rippka R."/>
            <person name="Tandeau De Marsac N."/>
            <person name="Huntemann M."/>
            <person name="Wei C.-L."/>
            <person name="Han J."/>
            <person name="Detter J.C."/>
            <person name="Han C."/>
            <person name="Tapia R."/>
            <person name="Chen A."/>
            <person name="Kyrpides N."/>
            <person name="Mavromatis K."/>
            <person name="Markowitz V."/>
            <person name="Szeto E."/>
            <person name="Ivanova N."/>
            <person name="Pagani I."/>
            <person name="Pati A."/>
            <person name="Goodwin L."/>
            <person name="Nordberg H.P."/>
            <person name="Cantor M.N."/>
            <person name="Hua S.X."/>
            <person name="Woyke T."/>
            <person name="Kerfeld C.A."/>
        </authorList>
    </citation>
    <scope>NUCLEOTIDE SEQUENCE [LARGE SCALE GENOMIC DNA]</scope>
    <source>
        <strain evidence="2 3">PCC 7113</strain>
    </source>
</reference>
<sequence length="174" mass="19564">MRCRTIAARQSVHPREQMTEQPFILPIGCILRRACAQDIWAIRKLVLSAKLDPTQVRWSQFWVMECEGGVIACGQLRSFAGAQELGSLVVASAWRNRGLGSFLVKHLIQEATEPLYLECLGSGLATFYTRFGFVPIAWQELPQSLKWKFGVSQLASKLLPMISVTLMQYQGFGE</sequence>
<dbReference type="PATRIC" id="fig|1173027.3.peg.2371"/>
<accession>K9WCM2</accession>
<keyword evidence="2" id="KW-0808">Transferase</keyword>
<gene>
    <name evidence="2" type="ORF">Mic7113_2173</name>
</gene>
<dbReference type="PROSITE" id="PS51186">
    <property type="entry name" value="GNAT"/>
    <property type="match status" value="1"/>
</dbReference>
<dbReference type="GO" id="GO:0016747">
    <property type="term" value="F:acyltransferase activity, transferring groups other than amino-acyl groups"/>
    <property type="evidence" value="ECO:0007669"/>
    <property type="project" value="InterPro"/>
</dbReference>
<dbReference type="Proteomes" id="UP000010471">
    <property type="component" value="Chromosome"/>
</dbReference>
<dbReference type="CDD" id="cd04301">
    <property type="entry name" value="NAT_SF"/>
    <property type="match status" value="1"/>
</dbReference>
<dbReference type="STRING" id="1173027.Mic7113_2173"/>
<name>K9WCM2_9CYAN</name>
<dbReference type="Gene3D" id="3.40.630.30">
    <property type="match status" value="1"/>
</dbReference>
<dbReference type="Pfam" id="PF13508">
    <property type="entry name" value="Acetyltransf_7"/>
    <property type="match status" value="1"/>
</dbReference>
<evidence type="ECO:0000313" key="3">
    <source>
        <dbReference type="Proteomes" id="UP000010471"/>
    </source>
</evidence>
<feature type="domain" description="N-acetyltransferase" evidence="1">
    <location>
        <begin position="29"/>
        <end position="160"/>
    </location>
</feature>
<dbReference type="HOGENOM" id="CLU_103232_0_0_3"/>
<keyword evidence="3" id="KW-1185">Reference proteome</keyword>
<dbReference type="KEGG" id="mic:Mic7113_2173"/>
<organism evidence="2 3">
    <name type="scientific">Allocoleopsis franciscana PCC 7113</name>
    <dbReference type="NCBI Taxonomy" id="1173027"/>
    <lineage>
        <taxon>Bacteria</taxon>
        <taxon>Bacillati</taxon>
        <taxon>Cyanobacteriota</taxon>
        <taxon>Cyanophyceae</taxon>
        <taxon>Coleofasciculales</taxon>
        <taxon>Coleofasciculaceae</taxon>
        <taxon>Allocoleopsis</taxon>
        <taxon>Allocoleopsis franciscana</taxon>
    </lineage>
</organism>
<dbReference type="SUPFAM" id="SSF55729">
    <property type="entry name" value="Acyl-CoA N-acyltransferases (Nat)"/>
    <property type="match status" value="1"/>
</dbReference>